<dbReference type="Proteomes" id="UP000187203">
    <property type="component" value="Unassembled WGS sequence"/>
</dbReference>
<evidence type="ECO:0000256" key="1">
    <source>
        <dbReference type="SAM" id="SignalP"/>
    </source>
</evidence>
<dbReference type="AlphaFoldDB" id="A0A1R3L0W7"/>
<evidence type="ECO:0000313" key="2">
    <source>
        <dbReference type="EMBL" id="OMP12918.1"/>
    </source>
</evidence>
<evidence type="ECO:0000313" key="3">
    <source>
        <dbReference type="Proteomes" id="UP000187203"/>
    </source>
</evidence>
<sequence length="293" mass="30920">MPSQRGLVSQSCWICSAVGSLLMSFSSSVRACSGEGNGRRAGSRSIDARVGRQGQEIGQFVAAAQFAEQGDGLADARATGQRGGIAQPCRQLRQGGIQQGQVDGGAIVQLLARRMQPLPQLAAADLGGGRVLHQVMDRHTAVAIQPRRQVTHADFHVAFEAGAGDGARRPCDQFVAADAHVLAQHAVLVRTGHVLVEDRHRHRNQRRVRDPGAVMAGGDFAQLVGAHAGHRLFVGGGIVVDRNLRGHAAHRMRTAAVAGLDQQLRIGLQERLGHGHLAAFGQHAVGVAAEGLQ</sequence>
<feature type="signal peptide" evidence="1">
    <location>
        <begin position="1"/>
        <end position="31"/>
    </location>
</feature>
<comment type="caution">
    <text evidence="2">The sequence shown here is derived from an EMBL/GenBank/DDBJ whole genome shotgun (WGS) entry which is preliminary data.</text>
</comment>
<organism evidence="2 3">
    <name type="scientific">Corchorus olitorius</name>
    <dbReference type="NCBI Taxonomy" id="93759"/>
    <lineage>
        <taxon>Eukaryota</taxon>
        <taxon>Viridiplantae</taxon>
        <taxon>Streptophyta</taxon>
        <taxon>Embryophyta</taxon>
        <taxon>Tracheophyta</taxon>
        <taxon>Spermatophyta</taxon>
        <taxon>Magnoliopsida</taxon>
        <taxon>eudicotyledons</taxon>
        <taxon>Gunneridae</taxon>
        <taxon>Pentapetalae</taxon>
        <taxon>rosids</taxon>
        <taxon>malvids</taxon>
        <taxon>Malvales</taxon>
        <taxon>Malvaceae</taxon>
        <taxon>Grewioideae</taxon>
        <taxon>Apeibeae</taxon>
        <taxon>Corchorus</taxon>
    </lineage>
</organism>
<reference evidence="3" key="1">
    <citation type="submission" date="2013-09" db="EMBL/GenBank/DDBJ databases">
        <title>Corchorus olitorius genome sequencing.</title>
        <authorList>
            <person name="Alam M."/>
            <person name="Haque M.S."/>
            <person name="Islam M.S."/>
            <person name="Emdad E.M."/>
            <person name="Islam M.M."/>
            <person name="Ahmed B."/>
            <person name="Halim A."/>
            <person name="Hossen Q.M.M."/>
            <person name="Hossain M.Z."/>
            <person name="Ahmed R."/>
            <person name="Khan M.M."/>
            <person name="Islam R."/>
            <person name="Rashid M.M."/>
            <person name="Khan S.A."/>
            <person name="Rahman M.S."/>
            <person name="Alam M."/>
            <person name="Yahiya A.S."/>
            <person name="Khan M.S."/>
            <person name="Azam M.S."/>
            <person name="Haque T."/>
            <person name="Lashkar M.Z.H."/>
            <person name="Akhand A.I."/>
            <person name="Morshed G."/>
            <person name="Roy S."/>
            <person name="Uddin K.S."/>
            <person name="Rabeya T."/>
            <person name="Hossain A.S."/>
            <person name="Chowdhury A."/>
            <person name="Snigdha A.R."/>
            <person name="Mortoza M.S."/>
            <person name="Matin S.A."/>
            <person name="Hoque S.M.E."/>
            <person name="Islam M.K."/>
            <person name="Roy D.K."/>
            <person name="Haider R."/>
            <person name="Moosa M.M."/>
            <person name="Elias S.M."/>
            <person name="Hasan A.M."/>
            <person name="Jahan S."/>
            <person name="Shafiuddin M."/>
            <person name="Mahmood N."/>
            <person name="Shommy N.S."/>
        </authorList>
    </citation>
    <scope>NUCLEOTIDE SEQUENCE [LARGE SCALE GENOMIC DNA]</scope>
    <source>
        <strain evidence="3">cv. O-4</strain>
    </source>
</reference>
<proteinExistence type="predicted"/>
<feature type="chain" id="PRO_5013159136" evidence="1">
    <location>
        <begin position="32"/>
        <end position="293"/>
    </location>
</feature>
<dbReference type="EMBL" id="AWUE01005625">
    <property type="protein sequence ID" value="OMP12918.1"/>
    <property type="molecule type" value="Genomic_DNA"/>
</dbReference>
<protein>
    <submittedName>
        <fullName evidence="2">Uncharacterized protein</fullName>
    </submittedName>
</protein>
<keyword evidence="3" id="KW-1185">Reference proteome</keyword>
<feature type="non-terminal residue" evidence="2">
    <location>
        <position position="293"/>
    </location>
</feature>
<keyword evidence="1" id="KW-0732">Signal</keyword>
<accession>A0A1R3L0W7</accession>
<name>A0A1R3L0W7_9ROSI</name>
<gene>
    <name evidence="2" type="ORF">COLO4_02583</name>
</gene>